<dbReference type="GO" id="GO:0006281">
    <property type="term" value="P:DNA repair"/>
    <property type="evidence" value="ECO:0007669"/>
    <property type="project" value="UniProtKB-UniRule"/>
</dbReference>
<comment type="function">
    <text evidence="6">DNA repair enzyme involved in the repair of deaminated bases. Selectively cleaves double-stranded DNA at the second phosphodiester bond 3' to a deoxyinosine leaving behind the intact lesion on the nicked DNA.</text>
</comment>
<dbReference type="GO" id="GO:0005737">
    <property type="term" value="C:cytoplasm"/>
    <property type="evidence" value="ECO:0007669"/>
    <property type="project" value="UniProtKB-SubCell"/>
</dbReference>
<dbReference type="GO" id="GO:0000287">
    <property type="term" value="F:magnesium ion binding"/>
    <property type="evidence" value="ECO:0007669"/>
    <property type="project" value="UniProtKB-UniRule"/>
</dbReference>
<dbReference type="GO" id="GO:0043737">
    <property type="term" value="F:deoxyribonuclease V activity"/>
    <property type="evidence" value="ECO:0007669"/>
    <property type="project" value="UniProtKB-UniRule"/>
</dbReference>
<keyword evidence="5 6" id="KW-0378">Hydrolase</keyword>
<evidence type="ECO:0000256" key="5">
    <source>
        <dbReference type="ARBA" id="ARBA00022801"/>
    </source>
</evidence>
<keyword evidence="6" id="KW-0234">DNA repair</keyword>
<evidence type="ECO:0000256" key="2">
    <source>
        <dbReference type="ARBA" id="ARBA00022490"/>
    </source>
</evidence>
<dbReference type="EMBL" id="DTGR01000179">
    <property type="protein sequence ID" value="HHS30298.1"/>
    <property type="molecule type" value="Genomic_DNA"/>
</dbReference>
<feature type="binding site" evidence="6">
    <location>
        <position position="38"/>
    </location>
    <ligand>
        <name>Mg(2+)</name>
        <dbReference type="ChEBI" id="CHEBI:18420"/>
    </ligand>
</feature>
<keyword evidence="6" id="KW-0479">Metal-binding</keyword>
<dbReference type="PANTHER" id="PTHR28511:SF1">
    <property type="entry name" value="ENDONUCLEASE V"/>
    <property type="match status" value="1"/>
</dbReference>
<comment type="caution">
    <text evidence="7">The sequence shown here is derived from an EMBL/GenBank/DDBJ whole genome shotgun (WGS) entry which is preliminary data.</text>
</comment>
<dbReference type="AlphaFoldDB" id="A0A7V6A5K6"/>
<keyword evidence="2 6" id="KW-0963">Cytoplasm</keyword>
<dbReference type="GO" id="GO:0003727">
    <property type="term" value="F:single-stranded RNA binding"/>
    <property type="evidence" value="ECO:0007669"/>
    <property type="project" value="TreeGrafter"/>
</dbReference>
<feature type="binding site" evidence="6">
    <location>
        <position position="106"/>
    </location>
    <ligand>
        <name>Mg(2+)</name>
        <dbReference type="ChEBI" id="CHEBI:18420"/>
    </ligand>
</feature>
<accession>A0A7V6A5K6</accession>
<keyword evidence="4 6" id="KW-0255">Endonuclease</keyword>
<comment type="subcellular location">
    <subcellularLocation>
        <location evidence="1 6">Cytoplasm</location>
    </subcellularLocation>
</comment>
<comment type="cofactor">
    <cofactor evidence="6">
        <name>Mg(2+)</name>
        <dbReference type="ChEBI" id="CHEBI:18420"/>
    </cofactor>
</comment>
<gene>
    <name evidence="6" type="primary">nfi</name>
    <name evidence="7" type="ORF">ENV52_11430</name>
</gene>
<dbReference type="InterPro" id="IPR007581">
    <property type="entry name" value="Endonuclease-V"/>
</dbReference>
<dbReference type="Gene3D" id="3.30.2170.10">
    <property type="entry name" value="archaeoglobus fulgidus dsm 4304 superfamily"/>
    <property type="match status" value="1"/>
</dbReference>
<name>A0A7V6A5K6_9BACT</name>
<evidence type="ECO:0000313" key="7">
    <source>
        <dbReference type="EMBL" id="HHS30298.1"/>
    </source>
</evidence>
<comment type="similarity">
    <text evidence="6">Belongs to the endonuclease V family.</text>
</comment>
<dbReference type="HAMAP" id="MF_00801">
    <property type="entry name" value="Endonuclease_5"/>
    <property type="match status" value="1"/>
</dbReference>
<keyword evidence="6" id="KW-0227">DNA damage</keyword>
<keyword evidence="6" id="KW-0460">Magnesium</keyword>
<evidence type="ECO:0000256" key="4">
    <source>
        <dbReference type="ARBA" id="ARBA00022759"/>
    </source>
</evidence>
<reference evidence="7" key="1">
    <citation type="journal article" date="2020" name="mSystems">
        <title>Genome- and Community-Level Interaction Insights into Carbon Utilization and Element Cycling Functions of Hydrothermarchaeota in Hydrothermal Sediment.</title>
        <authorList>
            <person name="Zhou Z."/>
            <person name="Liu Y."/>
            <person name="Xu W."/>
            <person name="Pan J."/>
            <person name="Luo Z.H."/>
            <person name="Li M."/>
        </authorList>
    </citation>
    <scope>NUCLEOTIDE SEQUENCE [LARGE SCALE GENOMIC DNA]</scope>
    <source>
        <strain evidence="7">SpSt-767</strain>
    </source>
</reference>
<dbReference type="CDD" id="cd06559">
    <property type="entry name" value="Endonuclease_V"/>
    <property type="match status" value="1"/>
</dbReference>
<sequence length="226" mass="24683">MLNDPTTSREAVAWQEAKRGQVRLEPLSRTPALVGGADAAYDRADRRVYGALAVFTYPDLTLVEEAAGEGPCPFPYIPGLLSFREAPIILEIFTRLTRRPDVLLVDGQGIAHPRGLGLATHLGLLLDVPTIGVAKSRLVGEGEEPGRRAGAATPLCWQGQMVGWMLRTHTGRKPLYVSPGHRVSLADCPEIVLGCVRGYRIPEPLRRADRFSRQRRSDSQGQAGLE</sequence>
<keyword evidence="3 6" id="KW-0540">Nuclease</keyword>
<evidence type="ECO:0000256" key="1">
    <source>
        <dbReference type="ARBA" id="ARBA00004496"/>
    </source>
</evidence>
<dbReference type="EC" id="3.1.21.7" evidence="6"/>
<evidence type="ECO:0000256" key="6">
    <source>
        <dbReference type="HAMAP-Rule" id="MF_00801"/>
    </source>
</evidence>
<dbReference type="PANTHER" id="PTHR28511">
    <property type="entry name" value="ENDONUCLEASE V"/>
    <property type="match status" value="1"/>
</dbReference>
<organism evidence="7">
    <name type="scientific">Desulfobacca acetoxidans</name>
    <dbReference type="NCBI Taxonomy" id="60893"/>
    <lineage>
        <taxon>Bacteria</taxon>
        <taxon>Pseudomonadati</taxon>
        <taxon>Thermodesulfobacteriota</taxon>
        <taxon>Desulfobaccia</taxon>
        <taxon>Desulfobaccales</taxon>
        <taxon>Desulfobaccaceae</taxon>
        <taxon>Desulfobacca</taxon>
    </lineage>
</organism>
<dbReference type="GO" id="GO:0016891">
    <property type="term" value="F:RNA endonuclease activity producing 5'-phosphomonoesters, hydrolytic mechanism"/>
    <property type="evidence" value="ECO:0007669"/>
    <property type="project" value="TreeGrafter"/>
</dbReference>
<comment type="catalytic activity">
    <reaction evidence="6">
        <text>Endonucleolytic cleavage at apurinic or apyrimidinic sites to products with a 5'-phosphate.</text>
        <dbReference type="EC" id="3.1.21.7"/>
    </reaction>
</comment>
<feature type="site" description="Interaction with target DNA" evidence="6">
    <location>
        <position position="76"/>
    </location>
</feature>
<dbReference type="NCBIfam" id="NF008629">
    <property type="entry name" value="PRK11617.1"/>
    <property type="match status" value="1"/>
</dbReference>
<dbReference type="Pfam" id="PF04493">
    <property type="entry name" value="Endonuclease_5"/>
    <property type="match status" value="1"/>
</dbReference>
<proteinExistence type="inferred from homology"/>
<protein>
    <recommendedName>
        <fullName evidence="6">Endonuclease V</fullName>
        <ecNumber evidence="6">3.1.21.7</ecNumber>
    </recommendedName>
    <alternativeName>
        <fullName evidence="6">Deoxyinosine 3'endonuclease</fullName>
    </alternativeName>
    <alternativeName>
        <fullName evidence="6">Deoxyribonuclease V</fullName>
        <shortName evidence="6">DNase V</shortName>
    </alternativeName>
</protein>
<evidence type="ECO:0000256" key="3">
    <source>
        <dbReference type="ARBA" id="ARBA00022722"/>
    </source>
</evidence>